<feature type="non-terminal residue" evidence="1">
    <location>
        <position position="172"/>
    </location>
</feature>
<sequence length="172" mass="19059">MSVLEVTQLRLRGGDVADHTLLQNLSAVRATLQTNSHFYSCIEDPSLLYILGLWPSLEAHHAFLASPARDEVLGPQEQQLEFRWTLHMPLDAMQSLPLDAPVLAITRLVVGHDAVDAYGQAAAKDRQPTVEATRPFNVLHGWRCDAAPGRREALQFTGWETVQAHAAFAEAR</sequence>
<gene>
    <name evidence="1" type="ORF">K505DRAFT_202543</name>
</gene>
<accession>A0A6A6XL33</accession>
<keyword evidence="2" id="KW-1185">Reference proteome</keyword>
<name>A0A6A6XL33_9PLEO</name>
<evidence type="ECO:0000313" key="1">
    <source>
        <dbReference type="EMBL" id="KAF2796803.1"/>
    </source>
</evidence>
<protein>
    <recommendedName>
        <fullName evidence="3">ABM domain-containing protein</fullName>
    </recommendedName>
</protein>
<dbReference type="PANTHER" id="PTHR42052">
    <property type="entry name" value="ABM DOMAIN-CONTAINING PROTEIN"/>
    <property type="match status" value="1"/>
</dbReference>
<proteinExistence type="predicted"/>
<dbReference type="PANTHER" id="PTHR42052:SF1">
    <property type="entry name" value="ABM DOMAIN-CONTAINING PROTEIN"/>
    <property type="match status" value="1"/>
</dbReference>
<organism evidence="1 2">
    <name type="scientific">Melanomma pulvis-pyrius CBS 109.77</name>
    <dbReference type="NCBI Taxonomy" id="1314802"/>
    <lineage>
        <taxon>Eukaryota</taxon>
        <taxon>Fungi</taxon>
        <taxon>Dikarya</taxon>
        <taxon>Ascomycota</taxon>
        <taxon>Pezizomycotina</taxon>
        <taxon>Dothideomycetes</taxon>
        <taxon>Pleosporomycetidae</taxon>
        <taxon>Pleosporales</taxon>
        <taxon>Melanommataceae</taxon>
        <taxon>Melanomma</taxon>
    </lineage>
</organism>
<dbReference type="Proteomes" id="UP000799757">
    <property type="component" value="Unassembled WGS sequence"/>
</dbReference>
<evidence type="ECO:0000313" key="2">
    <source>
        <dbReference type="Proteomes" id="UP000799757"/>
    </source>
</evidence>
<reference evidence="1" key="1">
    <citation type="journal article" date="2020" name="Stud. Mycol.">
        <title>101 Dothideomycetes genomes: a test case for predicting lifestyles and emergence of pathogens.</title>
        <authorList>
            <person name="Haridas S."/>
            <person name="Albert R."/>
            <person name="Binder M."/>
            <person name="Bloem J."/>
            <person name="Labutti K."/>
            <person name="Salamov A."/>
            <person name="Andreopoulos B."/>
            <person name="Baker S."/>
            <person name="Barry K."/>
            <person name="Bills G."/>
            <person name="Bluhm B."/>
            <person name="Cannon C."/>
            <person name="Castanera R."/>
            <person name="Culley D."/>
            <person name="Daum C."/>
            <person name="Ezra D."/>
            <person name="Gonzalez J."/>
            <person name="Henrissat B."/>
            <person name="Kuo A."/>
            <person name="Liang C."/>
            <person name="Lipzen A."/>
            <person name="Lutzoni F."/>
            <person name="Magnuson J."/>
            <person name="Mondo S."/>
            <person name="Nolan M."/>
            <person name="Ohm R."/>
            <person name="Pangilinan J."/>
            <person name="Park H.-J."/>
            <person name="Ramirez L."/>
            <person name="Alfaro M."/>
            <person name="Sun H."/>
            <person name="Tritt A."/>
            <person name="Yoshinaga Y."/>
            <person name="Zwiers L.-H."/>
            <person name="Turgeon B."/>
            <person name="Goodwin S."/>
            <person name="Spatafora J."/>
            <person name="Crous P."/>
            <person name="Grigoriev I."/>
        </authorList>
    </citation>
    <scope>NUCLEOTIDE SEQUENCE</scope>
    <source>
        <strain evidence="1">CBS 109.77</strain>
    </source>
</reference>
<dbReference type="EMBL" id="MU001822">
    <property type="protein sequence ID" value="KAF2796803.1"/>
    <property type="molecule type" value="Genomic_DNA"/>
</dbReference>
<dbReference type="OrthoDB" id="3542212at2759"/>
<evidence type="ECO:0008006" key="3">
    <source>
        <dbReference type="Google" id="ProtNLM"/>
    </source>
</evidence>
<dbReference type="AlphaFoldDB" id="A0A6A6XL33"/>